<dbReference type="InParanoid" id="A0A2R5GKU5"/>
<dbReference type="GO" id="GO:0044877">
    <property type="term" value="F:protein-containing complex binding"/>
    <property type="evidence" value="ECO:0007669"/>
    <property type="project" value="TreeGrafter"/>
</dbReference>
<evidence type="ECO:0000313" key="3">
    <source>
        <dbReference type="Proteomes" id="UP000241890"/>
    </source>
</evidence>
<dbReference type="GO" id="GO:0005739">
    <property type="term" value="C:mitochondrion"/>
    <property type="evidence" value="ECO:0007669"/>
    <property type="project" value="TreeGrafter"/>
</dbReference>
<comment type="caution">
    <text evidence="2">The sequence shown here is derived from an EMBL/GenBank/DDBJ whole genome shotgun (WGS) entry which is preliminary data.</text>
</comment>
<dbReference type="OrthoDB" id="276721at2759"/>
<protein>
    <submittedName>
        <fullName evidence="2">MIOREX complex component 2</fullName>
    </submittedName>
</protein>
<name>A0A2R5GKU5_9STRA</name>
<dbReference type="SUPFAM" id="SSF51735">
    <property type="entry name" value="NAD(P)-binding Rossmann-fold domains"/>
    <property type="match status" value="1"/>
</dbReference>
<dbReference type="EMBL" id="BEYU01000099">
    <property type="protein sequence ID" value="GBG31500.1"/>
    <property type="molecule type" value="Genomic_DNA"/>
</dbReference>
<dbReference type="AlphaFoldDB" id="A0A2R5GKU5"/>
<evidence type="ECO:0000313" key="2">
    <source>
        <dbReference type="EMBL" id="GBG31500.1"/>
    </source>
</evidence>
<keyword evidence="3" id="KW-1185">Reference proteome</keyword>
<dbReference type="InterPro" id="IPR051207">
    <property type="entry name" value="ComplexI_NDUFA9_subunit"/>
</dbReference>
<sequence length="263" mass="27726">MSKFKRVVVFGGSGFVGSTALELLALRGSAPSLVSVTRKGERPKHLEKQKWADGVSWEKGDSLKPASFEDKLDAETSIIVSIGSPPLPTSSDEAFQAQVKANGDTCVSIIETAAAQNVKRLVLVSATMPQWAPSGYREGKRKAYDAAVDFANGGSDRSALILKPSGIYGTRHTEGGLPIPLWTVMAPASLAMQGLSRIGISDFIERSIPSVAKGVLSPLVSVEAVARAAVDGATMATLPGEKNLIECSPEDILAYRTGKPTQT</sequence>
<dbReference type="Pfam" id="PF01370">
    <property type="entry name" value="Epimerase"/>
    <property type="match status" value="1"/>
</dbReference>
<evidence type="ECO:0000259" key="1">
    <source>
        <dbReference type="Pfam" id="PF01370"/>
    </source>
</evidence>
<dbReference type="InterPro" id="IPR001509">
    <property type="entry name" value="Epimerase_deHydtase"/>
</dbReference>
<feature type="domain" description="NAD-dependent epimerase/dehydratase" evidence="1">
    <location>
        <begin position="7"/>
        <end position="171"/>
    </location>
</feature>
<accession>A0A2R5GKU5</accession>
<dbReference type="Gene3D" id="3.40.50.720">
    <property type="entry name" value="NAD(P)-binding Rossmann-like Domain"/>
    <property type="match status" value="1"/>
</dbReference>
<gene>
    <name evidence="2" type="ORF">FCC1311_077242</name>
</gene>
<dbReference type="PANTHER" id="PTHR12126:SF16">
    <property type="entry name" value="MIOREX COMPLEX COMPONENT 2"/>
    <property type="match status" value="1"/>
</dbReference>
<dbReference type="PANTHER" id="PTHR12126">
    <property type="entry name" value="NADH-UBIQUINONE OXIDOREDUCTASE 39 KDA SUBUNIT-RELATED"/>
    <property type="match status" value="1"/>
</dbReference>
<reference evidence="2 3" key="1">
    <citation type="submission" date="2017-12" db="EMBL/GenBank/DDBJ databases">
        <title>Sequencing, de novo assembly and annotation of complete genome of a new Thraustochytrid species, strain FCC1311.</title>
        <authorList>
            <person name="Sedici K."/>
            <person name="Godart F."/>
            <person name="Aiese Cigliano R."/>
            <person name="Sanseverino W."/>
            <person name="Barakat M."/>
            <person name="Ortet P."/>
            <person name="Marechal E."/>
            <person name="Cagnac O."/>
            <person name="Amato A."/>
        </authorList>
    </citation>
    <scope>NUCLEOTIDE SEQUENCE [LARGE SCALE GENOMIC DNA]</scope>
</reference>
<proteinExistence type="predicted"/>
<dbReference type="Proteomes" id="UP000241890">
    <property type="component" value="Unassembled WGS sequence"/>
</dbReference>
<dbReference type="InterPro" id="IPR036291">
    <property type="entry name" value="NAD(P)-bd_dom_sf"/>
</dbReference>
<organism evidence="2 3">
    <name type="scientific">Hondaea fermentalgiana</name>
    <dbReference type="NCBI Taxonomy" id="2315210"/>
    <lineage>
        <taxon>Eukaryota</taxon>
        <taxon>Sar</taxon>
        <taxon>Stramenopiles</taxon>
        <taxon>Bigyra</taxon>
        <taxon>Labyrinthulomycetes</taxon>
        <taxon>Thraustochytrida</taxon>
        <taxon>Thraustochytriidae</taxon>
        <taxon>Hondaea</taxon>
    </lineage>
</organism>